<feature type="transmembrane region" description="Helical" evidence="1">
    <location>
        <begin position="198"/>
        <end position="219"/>
    </location>
</feature>
<evidence type="ECO:0000256" key="1">
    <source>
        <dbReference type="SAM" id="Phobius"/>
    </source>
</evidence>
<evidence type="ECO:0000313" key="2">
    <source>
        <dbReference type="EMBL" id="UPQ78281.1"/>
    </source>
</evidence>
<feature type="transmembrane region" description="Helical" evidence="1">
    <location>
        <begin position="239"/>
        <end position="255"/>
    </location>
</feature>
<feature type="transmembrane region" description="Helical" evidence="1">
    <location>
        <begin position="164"/>
        <end position="186"/>
    </location>
</feature>
<reference evidence="2" key="1">
    <citation type="submission" date="2022-04" db="EMBL/GenBank/DDBJ databases">
        <title>Consumption of N2O by Flavobacterium azooxidireducens sp. nov. isolated from Decomposing Leaf Litter of Phragmites australis (Cav.).</title>
        <authorList>
            <person name="Behrendt U."/>
            <person name="Spanner T."/>
            <person name="Augustin J."/>
            <person name="Horn M.A."/>
            <person name="Kolb S."/>
            <person name="Ulrich A."/>
        </authorList>
    </citation>
    <scope>NUCLEOTIDE SEQUENCE</scope>
    <source>
        <strain evidence="2">IGB 4-14</strain>
    </source>
</reference>
<dbReference type="EMBL" id="CP096205">
    <property type="protein sequence ID" value="UPQ78281.1"/>
    <property type="molecule type" value="Genomic_DNA"/>
</dbReference>
<proteinExistence type="predicted"/>
<name>A0ABY4KD92_9FLAO</name>
<keyword evidence="1" id="KW-0812">Transmembrane</keyword>
<protein>
    <submittedName>
        <fullName evidence="2">Uncharacterized protein</fullName>
    </submittedName>
</protein>
<keyword evidence="1" id="KW-1133">Transmembrane helix</keyword>
<sequence length="273" mass="31127">MAAKKSTAKNKIKSITTLTNFRNYVENGKDRNGKKIVQIYCLTNDYIIYRTETNLLCHDEDTSSNNLAAKLGSISTRMTILKTIDGEDQTKNNFDIIDIMSKAWENCFNDKPEIANEILDNLINKILTKSRVYYIFSSLLTFLVVLFVGINTMFYYNYNFNSEFVVLIALIIAGTFGGLISTLIKLKEIYLDPNSKYINIISGASRILILGASACIFYLAYKAEIILTLLHNNTTNEKYYLIFCAFIFGFGERFIPDISNNFNKLLNADKKNK</sequence>
<keyword evidence="3" id="KW-1185">Reference proteome</keyword>
<organism evidence="2 3">
    <name type="scientific">Flavobacterium azooxidireducens</name>
    <dbReference type="NCBI Taxonomy" id="1871076"/>
    <lineage>
        <taxon>Bacteria</taxon>
        <taxon>Pseudomonadati</taxon>
        <taxon>Bacteroidota</taxon>
        <taxon>Flavobacteriia</taxon>
        <taxon>Flavobacteriales</taxon>
        <taxon>Flavobacteriaceae</taxon>
        <taxon>Flavobacterium</taxon>
    </lineage>
</organism>
<accession>A0ABY4KD92</accession>
<keyword evidence="1" id="KW-0472">Membrane</keyword>
<dbReference type="Proteomes" id="UP000830583">
    <property type="component" value="Chromosome"/>
</dbReference>
<gene>
    <name evidence="2" type="ORF">M0M57_11695</name>
</gene>
<dbReference type="RefSeq" id="WP_248433208.1">
    <property type="nucleotide sequence ID" value="NZ_CP096205.1"/>
</dbReference>
<feature type="transmembrane region" description="Helical" evidence="1">
    <location>
        <begin position="132"/>
        <end position="158"/>
    </location>
</feature>
<evidence type="ECO:0000313" key="3">
    <source>
        <dbReference type="Proteomes" id="UP000830583"/>
    </source>
</evidence>